<accession>A0ABV2JHR0</accession>
<comment type="similarity">
    <text evidence="1">Belongs to the UPF0398 family.</text>
</comment>
<proteinExistence type="inferred from homology"/>
<dbReference type="SUPFAM" id="SSF102405">
    <property type="entry name" value="MCP/YpsA-like"/>
    <property type="match status" value="1"/>
</dbReference>
<keyword evidence="3" id="KW-1185">Reference proteome</keyword>
<dbReference type="PANTHER" id="PTHR38440">
    <property type="entry name" value="UPF0398 PROTEIN YPSA"/>
    <property type="match status" value="1"/>
</dbReference>
<evidence type="ECO:0000256" key="1">
    <source>
        <dbReference type="HAMAP-Rule" id="MF_01575"/>
    </source>
</evidence>
<organism evidence="2 3">
    <name type="scientific">Streptococcus porcorum</name>
    <dbReference type="NCBI Taxonomy" id="701526"/>
    <lineage>
        <taxon>Bacteria</taxon>
        <taxon>Bacillati</taxon>
        <taxon>Bacillota</taxon>
        <taxon>Bacilli</taxon>
        <taxon>Lactobacillales</taxon>
        <taxon>Streptococcaceae</taxon>
        <taxon>Streptococcus</taxon>
    </lineage>
</organism>
<dbReference type="RefSeq" id="WP_354369432.1">
    <property type="nucleotide sequence ID" value="NZ_JBEPLN010000026.1"/>
</dbReference>
<dbReference type="PANTHER" id="PTHR38440:SF1">
    <property type="entry name" value="UPF0398 PROTEIN SPR0331"/>
    <property type="match status" value="1"/>
</dbReference>
<comment type="caution">
    <text evidence="2">The sequence shown here is derived from an EMBL/GenBank/DDBJ whole genome shotgun (WGS) entry which is preliminary data.</text>
</comment>
<dbReference type="Pfam" id="PF06908">
    <property type="entry name" value="YpsA"/>
    <property type="match status" value="1"/>
</dbReference>
<dbReference type="Gene3D" id="3.40.50.450">
    <property type="match status" value="1"/>
</dbReference>
<evidence type="ECO:0000313" key="3">
    <source>
        <dbReference type="Proteomes" id="UP001549037"/>
    </source>
</evidence>
<dbReference type="Proteomes" id="UP001549037">
    <property type="component" value="Unassembled WGS sequence"/>
</dbReference>
<dbReference type="NCBIfam" id="NF010181">
    <property type="entry name" value="PRK13660.1"/>
    <property type="match status" value="1"/>
</dbReference>
<dbReference type="EMBL" id="JBEPLN010000026">
    <property type="protein sequence ID" value="MET3634788.1"/>
    <property type="molecule type" value="Genomic_DNA"/>
</dbReference>
<protein>
    <recommendedName>
        <fullName evidence="1">UPF0398 protein ABID28_001447</fullName>
    </recommendedName>
</protein>
<dbReference type="InterPro" id="IPR010697">
    <property type="entry name" value="YspA"/>
</dbReference>
<dbReference type="PIRSF" id="PIRSF021290">
    <property type="entry name" value="DUF1273"/>
    <property type="match status" value="1"/>
</dbReference>
<name>A0ABV2JHR0_9STRE</name>
<sequence>MTVILVSGYKNTDLGIFKDNDPRIVIIKKAIKRQLERYLDAGLKWLIFTGNLGFEYWVLEVAQDLKREYDFSIGTVFCFANQGENWNDSNREKLAAFKQVDFVKYSYEAYQNPTQFRCYNEFLVENSDGAYLFYSHEHETNLKYLYDKMVEKENYPIKILDFDELNEIFYEE</sequence>
<evidence type="ECO:0000313" key="2">
    <source>
        <dbReference type="EMBL" id="MET3634788.1"/>
    </source>
</evidence>
<reference evidence="2 3" key="1">
    <citation type="submission" date="2024-06" db="EMBL/GenBank/DDBJ databases">
        <title>Genomic Encyclopedia of Type Strains, Phase IV (KMG-IV): sequencing the most valuable type-strain genomes for metagenomic binning, comparative biology and taxonomic classification.</title>
        <authorList>
            <person name="Goeker M."/>
        </authorList>
    </citation>
    <scope>NUCLEOTIDE SEQUENCE [LARGE SCALE GENOMIC DNA]</scope>
    <source>
        <strain evidence="2 3">DSM 28302</strain>
    </source>
</reference>
<dbReference type="HAMAP" id="MF_01575">
    <property type="entry name" value="UPF0398"/>
    <property type="match status" value="1"/>
</dbReference>
<gene>
    <name evidence="2" type="ORF">ABID28_001447</name>
</gene>